<reference evidence="1" key="1">
    <citation type="submission" date="2023-04" db="EMBL/GenBank/DDBJ databases">
        <title>Draft Genome sequencing of Naganishia species isolated from polar environments using Oxford Nanopore Technology.</title>
        <authorList>
            <person name="Leo P."/>
            <person name="Venkateswaran K."/>
        </authorList>
    </citation>
    <scope>NUCLEOTIDE SEQUENCE</scope>
    <source>
        <strain evidence="1">MNA-CCFEE 5261</strain>
    </source>
</reference>
<comment type="caution">
    <text evidence="1">The sequence shown here is derived from an EMBL/GenBank/DDBJ whole genome shotgun (WGS) entry which is preliminary data.</text>
</comment>
<dbReference type="EMBL" id="JASBWR010000152">
    <property type="protein sequence ID" value="KAJ9091273.1"/>
    <property type="molecule type" value="Genomic_DNA"/>
</dbReference>
<organism evidence="1 2">
    <name type="scientific">Naganishia cerealis</name>
    <dbReference type="NCBI Taxonomy" id="610337"/>
    <lineage>
        <taxon>Eukaryota</taxon>
        <taxon>Fungi</taxon>
        <taxon>Dikarya</taxon>
        <taxon>Basidiomycota</taxon>
        <taxon>Agaricomycotina</taxon>
        <taxon>Tremellomycetes</taxon>
        <taxon>Filobasidiales</taxon>
        <taxon>Filobasidiaceae</taxon>
        <taxon>Naganishia</taxon>
    </lineage>
</organism>
<gene>
    <name evidence="1" type="ORF">QFC19_009183</name>
</gene>
<protein>
    <submittedName>
        <fullName evidence="1">Uncharacterized protein</fullName>
    </submittedName>
</protein>
<evidence type="ECO:0000313" key="1">
    <source>
        <dbReference type="EMBL" id="KAJ9091273.1"/>
    </source>
</evidence>
<evidence type="ECO:0000313" key="2">
    <source>
        <dbReference type="Proteomes" id="UP001241377"/>
    </source>
</evidence>
<keyword evidence="2" id="KW-1185">Reference proteome</keyword>
<sequence>MYIAIHRSKDALLALAFFICMALVVFSTLIYFAERGVWDVTLGTFVDAEGNPSQFESIPSAAWFVLVTITTPLPDYAALGRVSTDITLPTRQLHTLTRLPPLSPVQRYGELIPRSILGRLFTVPLLVFGLLLIALPSFVLGRNFAIVFDAMSNQIMQPIDAAAAAGEYSARGSYDGAPPSHLQHRPTSPFPSSTSHSPPPEAIRLAERGNMVGGVQYDALPLHEPPSNVSTASVGAGAGGAGGLGVSGSQQSGFSLARLEAGRTHPMFPPEEARQGKALAGGLGTLDLGGATAAVAAAASGGLGKNDLTNLKLASNQQVRDVVRFHSVSSVCVGAWI</sequence>
<proteinExistence type="predicted"/>
<accession>A0ACC2UWP9</accession>
<name>A0ACC2UWP9_9TREE</name>
<dbReference type="Proteomes" id="UP001241377">
    <property type="component" value="Unassembled WGS sequence"/>
</dbReference>